<dbReference type="AlphaFoldDB" id="A0A553ZWF0"/>
<evidence type="ECO:0000313" key="12">
    <source>
        <dbReference type="Proteomes" id="UP000318521"/>
    </source>
</evidence>
<feature type="signal peptide" evidence="9">
    <location>
        <begin position="1"/>
        <end position="19"/>
    </location>
</feature>
<dbReference type="PROSITE" id="PS51257">
    <property type="entry name" value="PROKAR_LIPOPROTEIN"/>
    <property type="match status" value="1"/>
</dbReference>
<dbReference type="GO" id="GO:0006457">
    <property type="term" value="P:protein folding"/>
    <property type="evidence" value="ECO:0007669"/>
    <property type="project" value="UniProtKB-UniRule"/>
</dbReference>
<keyword evidence="7 8" id="KW-0413">Isomerase</keyword>
<gene>
    <name evidence="7" type="primary">prsA</name>
    <name evidence="11" type="ORF">FN960_15030</name>
</gene>
<evidence type="ECO:0000256" key="2">
    <source>
        <dbReference type="ARBA" id="ARBA00006071"/>
    </source>
</evidence>
<dbReference type="EMBL" id="VLXZ01000009">
    <property type="protein sequence ID" value="TSB45794.1"/>
    <property type="molecule type" value="Genomic_DNA"/>
</dbReference>
<name>A0A553ZWF0_9BACI</name>
<comment type="similarity">
    <text evidence="2 7">Belongs to the PrsA family.</text>
</comment>
<feature type="chain" id="PRO_5038510670" description="Foldase protein PrsA" evidence="9">
    <location>
        <begin position="20"/>
        <end position="310"/>
    </location>
</feature>
<proteinExistence type="inferred from homology"/>
<dbReference type="OrthoDB" id="14196at2"/>
<dbReference type="InterPro" id="IPR046357">
    <property type="entry name" value="PPIase_dom_sf"/>
</dbReference>
<dbReference type="InterPro" id="IPR027304">
    <property type="entry name" value="Trigger_fact/SurA_dom_sf"/>
</dbReference>
<dbReference type="InterPro" id="IPR000297">
    <property type="entry name" value="PPIase_PpiC"/>
</dbReference>
<comment type="caution">
    <text evidence="11">The sequence shown here is derived from an EMBL/GenBank/DDBJ whole genome shotgun (WGS) entry which is preliminary data.</text>
</comment>
<keyword evidence="5 7" id="KW-0564">Palmitate</keyword>
<evidence type="ECO:0000256" key="3">
    <source>
        <dbReference type="ARBA" id="ARBA00022475"/>
    </source>
</evidence>
<comment type="catalytic activity">
    <reaction evidence="7">
        <text>[protein]-peptidylproline (omega=180) = [protein]-peptidylproline (omega=0)</text>
        <dbReference type="Rhea" id="RHEA:16237"/>
        <dbReference type="Rhea" id="RHEA-COMP:10747"/>
        <dbReference type="Rhea" id="RHEA-COMP:10748"/>
        <dbReference type="ChEBI" id="CHEBI:83833"/>
        <dbReference type="ChEBI" id="CHEBI:83834"/>
        <dbReference type="EC" id="5.2.1.8"/>
    </reaction>
</comment>
<dbReference type="InterPro" id="IPR023059">
    <property type="entry name" value="Foldase_PrsA"/>
</dbReference>
<dbReference type="GO" id="GO:0003755">
    <property type="term" value="F:peptidyl-prolyl cis-trans isomerase activity"/>
    <property type="evidence" value="ECO:0007669"/>
    <property type="project" value="UniProtKB-UniRule"/>
</dbReference>
<evidence type="ECO:0000256" key="9">
    <source>
        <dbReference type="SAM" id="SignalP"/>
    </source>
</evidence>
<keyword evidence="7 9" id="KW-0732">Signal</keyword>
<dbReference type="RefSeq" id="WP_143849645.1">
    <property type="nucleotide sequence ID" value="NZ_VLXZ01000009.1"/>
</dbReference>
<evidence type="ECO:0000256" key="1">
    <source>
        <dbReference type="ARBA" id="ARBA00004193"/>
    </source>
</evidence>
<accession>A0A553ZWF0</accession>
<evidence type="ECO:0000256" key="6">
    <source>
        <dbReference type="ARBA" id="ARBA00023288"/>
    </source>
</evidence>
<evidence type="ECO:0000256" key="5">
    <source>
        <dbReference type="ARBA" id="ARBA00023139"/>
    </source>
</evidence>
<dbReference type="PROSITE" id="PS50198">
    <property type="entry name" value="PPIC_PPIASE_2"/>
    <property type="match status" value="1"/>
</dbReference>
<dbReference type="SUPFAM" id="SSF54534">
    <property type="entry name" value="FKBP-like"/>
    <property type="match status" value="1"/>
</dbReference>
<keyword evidence="7 8" id="KW-0697">Rotamase</keyword>
<dbReference type="Gene3D" id="3.10.50.40">
    <property type="match status" value="1"/>
</dbReference>
<dbReference type="SUPFAM" id="SSF109998">
    <property type="entry name" value="Triger factor/SurA peptide-binding domain-like"/>
    <property type="match status" value="1"/>
</dbReference>
<keyword evidence="12" id="KW-1185">Reference proteome</keyword>
<dbReference type="InterPro" id="IPR050245">
    <property type="entry name" value="PrsA_foldase"/>
</dbReference>
<comment type="function">
    <text evidence="7">Plays a major role in protein secretion by helping the post-translocational extracellular folding of several secreted proteins.</text>
</comment>
<dbReference type="EC" id="5.2.1.8" evidence="7"/>
<protein>
    <recommendedName>
        <fullName evidence="7">Foldase protein PrsA</fullName>
        <ecNumber evidence="7">5.2.1.8</ecNumber>
    </recommendedName>
</protein>
<sequence>MKKVMIALAGVACFAVVSACNNEAAPEDAVVTINGTDITEGEFVESLKEQAGDQTLLSMIQLQLLKDKSEDFDFTDEEIEEDIDELKANYGVESDEELFNQLRESTQGQIDLDSRDELIEDYILPQLTIVALTEEGIEVTEEEKEAFYEENEDAYPNDIRARHILVEDLETAEDLKAQLDDGADFAELAEEHSIDPGTAVNGGDLDYFTEDTMVPEFSEVAFSMEIDEISEPVESTYGFHIIQVTDIRDSYEDYADEIEETLIQQKSKTPTQVFSELVQASDIQIEDSEYEDLLAPYQETNDEEEEEAQG</sequence>
<dbReference type="HAMAP" id="MF_01145">
    <property type="entry name" value="Foldase_PrsA"/>
    <property type="match status" value="1"/>
</dbReference>
<comment type="subcellular location">
    <subcellularLocation>
        <location evidence="1 7">Cell membrane</location>
        <topology evidence="1 7">Lipid-anchor</topology>
    </subcellularLocation>
</comment>
<evidence type="ECO:0000313" key="11">
    <source>
        <dbReference type="EMBL" id="TSB45794.1"/>
    </source>
</evidence>
<keyword evidence="6 7" id="KW-0449">Lipoprotein</keyword>
<keyword evidence="4 7" id="KW-0472">Membrane</keyword>
<dbReference type="GO" id="GO:0005886">
    <property type="term" value="C:plasma membrane"/>
    <property type="evidence" value="ECO:0007669"/>
    <property type="project" value="UniProtKB-SubCell"/>
</dbReference>
<dbReference type="Proteomes" id="UP000318521">
    <property type="component" value="Unassembled WGS sequence"/>
</dbReference>
<dbReference type="PANTHER" id="PTHR47245">
    <property type="entry name" value="PEPTIDYLPROLYL ISOMERASE"/>
    <property type="match status" value="1"/>
</dbReference>
<evidence type="ECO:0000256" key="4">
    <source>
        <dbReference type="ARBA" id="ARBA00023136"/>
    </source>
</evidence>
<evidence type="ECO:0000259" key="10">
    <source>
        <dbReference type="PROSITE" id="PS50198"/>
    </source>
</evidence>
<dbReference type="Pfam" id="PF13616">
    <property type="entry name" value="Rotamase_3"/>
    <property type="match status" value="1"/>
</dbReference>
<evidence type="ECO:0000256" key="8">
    <source>
        <dbReference type="PROSITE-ProRule" id="PRU00278"/>
    </source>
</evidence>
<evidence type="ECO:0000256" key="7">
    <source>
        <dbReference type="HAMAP-Rule" id="MF_01145"/>
    </source>
</evidence>
<feature type="domain" description="PpiC" evidence="10">
    <location>
        <begin position="156"/>
        <end position="246"/>
    </location>
</feature>
<dbReference type="PANTHER" id="PTHR47245:SF2">
    <property type="entry name" value="PEPTIDYL-PROLYL CIS-TRANS ISOMERASE HP_0175-RELATED"/>
    <property type="match status" value="1"/>
</dbReference>
<reference evidence="11 12" key="1">
    <citation type="submission" date="2019-07" db="EMBL/GenBank/DDBJ databases">
        <authorList>
            <person name="Park Y.J."/>
            <person name="Jeong S.E."/>
            <person name="Jung H.S."/>
        </authorList>
    </citation>
    <scope>NUCLEOTIDE SEQUENCE [LARGE SCALE GENOMIC DNA]</scope>
    <source>
        <strain evidence="12">P16(2019)</strain>
    </source>
</reference>
<organism evidence="11 12">
    <name type="scientific">Alkalicoccobacillus porphyridii</name>
    <dbReference type="NCBI Taxonomy" id="2597270"/>
    <lineage>
        <taxon>Bacteria</taxon>
        <taxon>Bacillati</taxon>
        <taxon>Bacillota</taxon>
        <taxon>Bacilli</taxon>
        <taxon>Bacillales</taxon>
        <taxon>Bacillaceae</taxon>
        <taxon>Alkalicoccobacillus</taxon>
    </lineage>
</organism>
<keyword evidence="3 7" id="KW-1003">Cell membrane</keyword>